<accession>A0A7J7FT95</accession>
<sequence length="53" mass="6036">MDVTIKGESLKGSASFRYLATKSHEHSRRMKLNSLALLTNIALSRKDRYGYGY</sequence>
<comment type="caution">
    <text evidence="1">The sequence shown here is derived from an EMBL/GenBank/DDBJ whole genome shotgun (WGS) entry which is preliminary data.</text>
</comment>
<gene>
    <name evidence="1" type="ORF">HYC85_027766</name>
</gene>
<reference evidence="2" key="1">
    <citation type="journal article" date="2020" name="Nat. Commun.">
        <title>Genome assembly of wild tea tree DASZ reveals pedigree and selection history of tea varieties.</title>
        <authorList>
            <person name="Zhang W."/>
            <person name="Zhang Y."/>
            <person name="Qiu H."/>
            <person name="Guo Y."/>
            <person name="Wan H."/>
            <person name="Zhang X."/>
            <person name="Scossa F."/>
            <person name="Alseekh S."/>
            <person name="Zhang Q."/>
            <person name="Wang P."/>
            <person name="Xu L."/>
            <person name="Schmidt M.H."/>
            <person name="Jia X."/>
            <person name="Li D."/>
            <person name="Zhu A."/>
            <person name="Guo F."/>
            <person name="Chen W."/>
            <person name="Ni D."/>
            <person name="Usadel B."/>
            <person name="Fernie A.R."/>
            <person name="Wen W."/>
        </authorList>
    </citation>
    <scope>NUCLEOTIDE SEQUENCE [LARGE SCALE GENOMIC DNA]</scope>
    <source>
        <strain evidence="2">cv. G240</strain>
    </source>
</reference>
<dbReference type="AlphaFoldDB" id="A0A7J7FT95"/>
<evidence type="ECO:0000313" key="2">
    <source>
        <dbReference type="Proteomes" id="UP000593564"/>
    </source>
</evidence>
<dbReference type="EMBL" id="JACBKZ010000014">
    <property type="protein sequence ID" value="KAF5931595.1"/>
    <property type="molecule type" value="Genomic_DNA"/>
</dbReference>
<dbReference type="Proteomes" id="UP000593564">
    <property type="component" value="Unassembled WGS sequence"/>
</dbReference>
<organism evidence="1 2">
    <name type="scientific">Camellia sinensis</name>
    <name type="common">Tea plant</name>
    <name type="synonym">Thea sinensis</name>
    <dbReference type="NCBI Taxonomy" id="4442"/>
    <lineage>
        <taxon>Eukaryota</taxon>
        <taxon>Viridiplantae</taxon>
        <taxon>Streptophyta</taxon>
        <taxon>Embryophyta</taxon>
        <taxon>Tracheophyta</taxon>
        <taxon>Spermatophyta</taxon>
        <taxon>Magnoliopsida</taxon>
        <taxon>eudicotyledons</taxon>
        <taxon>Gunneridae</taxon>
        <taxon>Pentapetalae</taxon>
        <taxon>asterids</taxon>
        <taxon>Ericales</taxon>
        <taxon>Theaceae</taxon>
        <taxon>Camellia</taxon>
    </lineage>
</organism>
<reference evidence="1 2" key="2">
    <citation type="submission" date="2020-07" db="EMBL/GenBank/DDBJ databases">
        <title>Genome assembly of wild tea tree DASZ reveals pedigree and selection history of tea varieties.</title>
        <authorList>
            <person name="Zhang W."/>
        </authorList>
    </citation>
    <scope>NUCLEOTIDE SEQUENCE [LARGE SCALE GENOMIC DNA]</scope>
    <source>
        <strain evidence="2">cv. G240</strain>
        <tissue evidence="1">Leaf</tissue>
    </source>
</reference>
<proteinExistence type="predicted"/>
<protein>
    <submittedName>
        <fullName evidence="1">Uncharacterized protein</fullName>
    </submittedName>
</protein>
<evidence type="ECO:0000313" key="1">
    <source>
        <dbReference type="EMBL" id="KAF5931595.1"/>
    </source>
</evidence>
<name>A0A7J7FT95_CAMSI</name>
<keyword evidence="2" id="KW-1185">Reference proteome</keyword>